<sequence>MGIKNEQIMICKKYNAEIYPVSDIPKIGVAENVKQANLYPINGLRHRPKGDTNGWYIWAGENFSYDKNFFLPLHTSHLQIWRPEIIPFLTLPPGYRFLIGKNGYEDVWFDELLLNDN</sequence>
<dbReference type="RefSeq" id="WP_003676509.1">
    <property type="nucleotide sequence ID" value="NZ_ACDY02000005.1"/>
</dbReference>
<dbReference type="Pfam" id="PF24719">
    <property type="entry name" value="Imm33-like"/>
    <property type="match status" value="1"/>
</dbReference>
<dbReference type="OrthoDB" id="7063432at2"/>
<gene>
    <name evidence="2" type="ORF">NEICINOT_04081</name>
</gene>
<proteinExistence type="predicted"/>
<accession>D0W346</accession>
<dbReference type="Proteomes" id="UP000003294">
    <property type="component" value="Unassembled WGS sequence"/>
</dbReference>
<protein>
    <recommendedName>
        <fullName evidence="1">Imm33-like domain-containing protein</fullName>
    </recommendedName>
</protein>
<evidence type="ECO:0000313" key="3">
    <source>
        <dbReference type="Proteomes" id="UP000003294"/>
    </source>
</evidence>
<dbReference type="AlphaFoldDB" id="D0W346"/>
<feature type="domain" description="Imm33-like" evidence="1">
    <location>
        <begin position="6"/>
        <end position="110"/>
    </location>
</feature>
<dbReference type="InterPro" id="IPR056509">
    <property type="entry name" value="Imm33-like"/>
</dbReference>
<dbReference type="STRING" id="546262.NEICINOT_04081"/>
<comment type="caution">
    <text evidence="2">The sequence shown here is derived from an EMBL/GenBank/DDBJ whole genome shotgun (WGS) entry which is preliminary data.</text>
</comment>
<evidence type="ECO:0000313" key="2">
    <source>
        <dbReference type="EMBL" id="EEZ71843.1"/>
    </source>
</evidence>
<dbReference type="EMBL" id="ACDY02000005">
    <property type="protein sequence ID" value="EEZ71843.1"/>
    <property type="molecule type" value="Genomic_DNA"/>
</dbReference>
<name>D0W346_NEICI</name>
<organism evidence="2 3">
    <name type="scientific">Neisseria cinerea ATCC 14685</name>
    <dbReference type="NCBI Taxonomy" id="546262"/>
    <lineage>
        <taxon>Bacteria</taxon>
        <taxon>Pseudomonadati</taxon>
        <taxon>Pseudomonadota</taxon>
        <taxon>Betaproteobacteria</taxon>
        <taxon>Neisseriales</taxon>
        <taxon>Neisseriaceae</taxon>
        <taxon>Neisseria</taxon>
    </lineage>
</organism>
<evidence type="ECO:0000259" key="1">
    <source>
        <dbReference type="Pfam" id="PF24719"/>
    </source>
</evidence>
<dbReference type="eggNOG" id="ENOG5032Y10">
    <property type="taxonomic scope" value="Bacteria"/>
</dbReference>
<reference evidence="2 3" key="1">
    <citation type="submission" date="2009-10" db="EMBL/GenBank/DDBJ databases">
        <authorList>
            <person name="Weinstock G."/>
            <person name="Sodergren E."/>
            <person name="Clifton S."/>
            <person name="Fulton L."/>
            <person name="Fulton B."/>
            <person name="Courtney L."/>
            <person name="Fronick C."/>
            <person name="Harrison M."/>
            <person name="Strong C."/>
            <person name="Farmer C."/>
            <person name="Delahaunty K."/>
            <person name="Markovic C."/>
            <person name="Hall O."/>
            <person name="Minx P."/>
            <person name="Tomlinson C."/>
            <person name="Mitreva M."/>
            <person name="Nelson J."/>
            <person name="Hou S."/>
            <person name="Wollam A."/>
            <person name="Pepin K.H."/>
            <person name="Johnson M."/>
            <person name="Bhonagiri V."/>
            <person name="Nash W.E."/>
            <person name="Warren W."/>
            <person name="Chinwalla A."/>
            <person name="Mardis E.R."/>
            <person name="Wilson R.K."/>
        </authorList>
    </citation>
    <scope>NUCLEOTIDE SEQUENCE [LARGE SCALE GENOMIC DNA]</scope>
    <source>
        <strain evidence="2 3">ATCC 14685</strain>
    </source>
</reference>